<keyword evidence="2" id="KW-0472">Membrane</keyword>
<feature type="transmembrane region" description="Helical" evidence="2">
    <location>
        <begin position="71"/>
        <end position="91"/>
    </location>
</feature>
<gene>
    <name evidence="3" type="ORF">QWZ14_18770</name>
</gene>
<feature type="transmembrane region" description="Helical" evidence="2">
    <location>
        <begin position="272"/>
        <end position="292"/>
    </location>
</feature>
<dbReference type="Proteomes" id="UP001529369">
    <property type="component" value="Unassembled WGS sequence"/>
</dbReference>
<accession>A0ABT8A9U3</accession>
<proteinExistence type="predicted"/>
<evidence type="ECO:0008006" key="5">
    <source>
        <dbReference type="Google" id="ProtNLM"/>
    </source>
</evidence>
<organism evidence="3 4">
    <name type="scientific">Paeniroseomonas aquatica</name>
    <dbReference type="NCBI Taxonomy" id="373043"/>
    <lineage>
        <taxon>Bacteria</taxon>
        <taxon>Pseudomonadati</taxon>
        <taxon>Pseudomonadota</taxon>
        <taxon>Alphaproteobacteria</taxon>
        <taxon>Acetobacterales</taxon>
        <taxon>Acetobacteraceae</taxon>
        <taxon>Paeniroseomonas</taxon>
    </lineage>
</organism>
<keyword evidence="4" id="KW-1185">Reference proteome</keyword>
<feature type="coiled-coil region" evidence="1">
    <location>
        <begin position="234"/>
        <end position="265"/>
    </location>
</feature>
<reference evidence="4" key="1">
    <citation type="journal article" date="2019" name="Int. J. Syst. Evol. Microbiol.">
        <title>The Global Catalogue of Microorganisms (GCM) 10K type strain sequencing project: providing services to taxonomists for standard genome sequencing and annotation.</title>
        <authorList>
            <consortium name="The Broad Institute Genomics Platform"/>
            <consortium name="The Broad Institute Genome Sequencing Center for Infectious Disease"/>
            <person name="Wu L."/>
            <person name="Ma J."/>
        </authorList>
    </citation>
    <scope>NUCLEOTIDE SEQUENCE [LARGE SCALE GENOMIC DNA]</scope>
    <source>
        <strain evidence="4">CECT 7131</strain>
    </source>
</reference>
<evidence type="ECO:0000313" key="4">
    <source>
        <dbReference type="Proteomes" id="UP001529369"/>
    </source>
</evidence>
<keyword evidence="1" id="KW-0175">Coiled coil</keyword>
<keyword evidence="2" id="KW-0812">Transmembrane</keyword>
<protein>
    <recommendedName>
        <fullName evidence="5">PhnA-like protein</fullName>
    </recommendedName>
</protein>
<feature type="transmembrane region" description="Helical" evidence="2">
    <location>
        <begin position="103"/>
        <end position="126"/>
    </location>
</feature>
<evidence type="ECO:0000256" key="2">
    <source>
        <dbReference type="SAM" id="Phobius"/>
    </source>
</evidence>
<evidence type="ECO:0000256" key="1">
    <source>
        <dbReference type="SAM" id="Coils"/>
    </source>
</evidence>
<comment type="caution">
    <text evidence="3">The sequence shown here is derived from an EMBL/GenBank/DDBJ whole genome shotgun (WGS) entry which is preliminary data.</text>
</comment>
<name>A0ABT8A9U3_9PROT</name>
<sequence>MSTTYSDPTYAGTAATAAPATRISWGAIVAGAVVALAIGLMLNVLGTAIGATLVDAAERDTPDASSFGIGAGIWLLVSNLIGLGIGGYVAARLSGTASRTDATLHGMAMWAASFLISAVLLGNLVAGVASTAASGVSGAIGGIARGAGSVASAAGEQVADRTSTGTVQSATQQIIDRAQNALAGAGNAPASMTSDQRKAEMTTLVGRRVSDGNLSGADRERLTALVAAEYNISPQEAQQRLAQTEQQAQQALQQAEQRAREAADATAKGASVASFSIFLTMLLGLIVAVVGARRGTRDHATAYGARVAA</sequence>
<keyword evidence="2" id="KW-1133">Transmembrane helix</keyword>
<dbReference type="RefSeq" id="WP_290318344.1">
    <property type="nucleotide sequence ID" value="NZ_JAUFPN010000173.1"/>
</dbReference>
<dbReference type="EMBL" id="JAUFPN010000173">
    <property type="protein sequence ID" value="MDN3566420.1"/>
    <property type="molecule type" value="Genomic_DNA"/>
</dbReference>
<feature type="transmembrane region" description="Helical" evidence="2">
    <location>
        <begin position="27"/>
        <end position="51"/>
    </location>
</feature>
<evidence type="ECO:0000313" key="3">
    <source>
        <dbReference type="EMBL" id="MDN3566420.1"/>
    </source>
</evidence>